<dbReference type="AlphaFoldDB" id="A0A7S0BWB0"/>
<sequence length="121" mass="13614">MIPSTTLLLNSVDMRITLDVSAQVISSFPFFGLLHFSFSELPKPSFGEISLSRDNGLQGIDLISLPLINTWIHKSIQDVLLAYVTPNFVSFDLPYWLASEETSCCKYMQDQRGIDPNLTQI</sequence>
<reference evidence="1" key="1">
    <citation type="submission" date="2021-01" db="EMBL/GenBank/DDBJ databases">
        <authorList>
            <person name="Corre E."/>
            <person name="Pelletier E."/>
            <person name="Niang G."/>
            <person name="Scheremetjew M."/>
            <person name="Finn R."/>
            <person name="Kale V."/>
            <person name="Holt S."/>
            <person name="Cochrane G."/>
            <person name="Meng A."/>
            <person name="Brown T."/>
            <person name="Cohen L."/>
        </authorList>
    </citation>
    <scope>NUCLEOTIDE SEQUENCE</scope>
    <source>
        <strain evidence="1">CCAP1064/1</strain>
    </source>
</reference>
<organism evidence="1">
    <name type="scientific">Proboscia inermis</name>
    <dbReference type="NCBI Taxonomy" id="420281"/>
    <lineage>
        <taxon>Eukaryota</taxon>
        <taxon>Sar</taxon>
        <taxon>Stramenopiles</taxon>
        <taxon>Ochrophyta</taxon>
        <taxon>Bacillariophyta</taxon>
        <taxon>Coscinodiscophyceae</taxon>
        <taxon>Rhizosoleniophycidae</taxon>
        <taxon>Rhizosoleniales</taxon>
        <taxon>Rhizosoleniaceae</taxon>
        <taxon>Proboscia</taxon>
    </lineage>
</organism>
<dbReference type="EMBL" id="HBEL01003037">
    <property type="protein sequence ID" value="CAD8405313.1"/>
    <property type="molecule type" value="Transcribed_RNA"/>
</dbReference>
<accession>A0A7S0BWB0</accession>
<evidence type="ECO:0000313" key="1">
    <source>
        <dbReference type="EMBL" id="CAD8405313.1"/>
    </source>
</evidence>
<evidence type="ECO:0008006" key="2">
    <source>
        <dbReference type="Google" id="ProtNLM"/>
    </source>
</evidence>
<proteinExistence type="predicted"/>
<name>A0A7S0BWB0_9STRA</name>
<gene>
    <name evidence="1" type="ORF">PINE0816_LOCUS1422</name>
</gene>
<protein>
    <recommendedName>
        <fullName evidence="2">SMP-LTD domain-containing protein</fullName>
    </recommendedName>
</protein>
<dbReference type="Pfam" id="PF25669">
    <property type="entry name" value="SMP_MUG190-like"/>
    <property type="match status" value="1"/>
</dbReference>